<dbReference type="EMBL" id="RHHS01000045">
    <property type="protein sequence ID" value="RNB53898.1"/>
    <property type="molecule type" value="Genomic_DNA"/>
</dbReference>
<keyword evidence="2" id="KW-1185">Reference proteome</keyword>
<evidence type="ECO:0000313" key="1">
    <source>
        <dbReference type="EMBL" id="RNB53898.1"/>
    </source>
</evidence>
<accession>A0A3M8ARS5</accession>
<organism evidence="1 2">
    <name type="scientific">Brevibacillus gelatini</name>
    <dbReference type="NCBI Taxonomy" id="1655277"/>
    <lineage>
        <taxon>Bacteria</taxon>
        <taxon>Bacillati</taxon>
        <taxon>Bacillota</taxon>
        <taxon>Bacilli</taxon>
        <taxon>Bacillales</taxon>
        <taxon>Paenibacillaceae</taxon>
        <taxon>Brevibacillus</taxon>
    </lineage>
</organism>
<sequence length="347" mass="39889">MFDFFIIIKNSIGVHNMEIISSSKPRGHLAFHLLSERALDAMNLCGNRGRLSKGNLPAERVYQSSNKEEIRLQLPFIDGKYEEITQNDLDVLRAITTHYAEIKEIHCPFATPDPTEWVDESLSGAQLKIVDSSDIFDLWHDGKAIAIGITPEQIRKRLGNVTNKQLPTTTITRSLQRLSQMRVEGIYKVRSEKGTLDVPINGTLLHFEIGTGSNRSIVYNIYFATQWGRLYLHNVQWGNLIRIYTPDYLILSNGAKNLFMTVMVFPNPVFIRREDTLLSMLGIKIGKNRNRAVQNLVRYADELEQHQFITWQCKNGTYTIGPYHCSRNRSKRRSRLVRSEPSYDRMG</sequence>
<protein>
    <submittedName>
        <fullName evidence="1">Uncharacterized protein</fullName>
    </submittedName>
</protein>
<evidence type="ECO:0000313" key="2">
    <source>
        <dbReference type="Proteomes" id="UP000268829"/>
    </source>
</evidence>
<reference evidence="1 2" key="1">
    <citation type="submission" date="2018-10" db="EMBL/GenBank/DDBJ databases">
        <title>Phylogenomics of Brevibacillus.</title>
        <authorList>
            <person name="Dunlap C."/>
        </authorList>
    </citation>
    <scope>NUCLEOTIDE SEQUENCE [LARGE SCALE GENOMIC DNA]</scope>
    <source>
        <strain evidence="1 2">DSM 100115</strain>
    </source>
</reference>
<proteinExistence type="predicted"/>
<dbReference type="Proteomes" id="UP000268829">
    <property type="component" value="Unassembled WGS sequence"/>
</dbReference>
<dbReference type="AlphaFoldDB" id="A0A3M8ARS5"/>
<name>A0A3M8ARS5_9BACL</name>
<comment type="caution">
    <text evidence="1">The sequence shown here is derived from an EMBL/GenBank/DDBJ whole genome shotgun (WGS) entry which is preliminary data.</text>
</comment>
<gene>
    <name evidence="1" type="ORF">EDM57_18470</name>
</gene>